<dbReference type="KEGG" id="span:AWL63_04325"/>
<dbReference type="AlphaFoldDB" id="A0A1B3ZGF8"/>
<dbReference type="PANTHER" id="PTHR10907:SF47">
    <property type="entry name" value="REGUCALCIN"/>
    <property type="match status" value="1"/>
</dbReference>
<keyword evidence="6" id="KW-1185">Reference proteome</keyword>
<evidence type="ECO:0000256" key="3">
    <source>
        <dbReference type="PIRSR" id="PIRSR605511-2"/>
    </source>
</evidence>
<feature type="binding site" evidence="3">
    <location>
        <position position="94"/>
    </location>
    <ligand>
        <name>substrate</name>
    </ligand>
</feature>
<sequence>MALFGSHANLLGESPLWDAVRAWLWWVDIRRNQVLAADSGGVLQREWTFDRPVGAIGLAEDGLVAAFADGFALIDGAGGIHWLASPAIGAGAIRFNDGKVDRQGRFLSGTMQHGGQAPALATLWRLDHGGRAVRLVRGLRLTNAICFSPCGGLLYFADSLERVIRRHAYDRATGAIGPREDFFDCAAHDLAPDGATVDGEGRLWVAMVLSGQIACISPEGDLVALVDLPLPYPSCPAFGGRDMATLYVTTIRDSGHRLKSDLADAGRMLAISGLEARGIPETRFVPDNHIRN</sequence>
<dbReference type="InterPro" id="IPR011042">
    <property type="entry name" value="6-blade_b-propeller_TolB-like"/>
</dbReference>
<keyword evidence="3" id="KW-0479">Metal-binding</keyword>
<dbReference type="GO" id="GO:0005509">
    <property type="term" value="F:calcium ion binding"/>
    <property type="evidence" value="ECO:0007669"/>
    <property type="project" value="TreeGrafter"/>
</dbReference>
<evidence type="ECO:0000256" key="1">
    <source>
        <dbReference type="ARBA" id="ARBA00008853"/>
    </source>
</evidence>
<dbReference type="OrthoDB" id="2633250at2"/>
<keyword evidence="3" id="KW-0862">Zinc</keyword>
<evidence type="ECO:0000313" key="6">
    <source>
        <dbReference type="Proteomes" id="UP000094256"/>
    </source>
</evidence>
<protein>
    <recommendedName>
        <fullName evidence="4">SMP-30/Gluconolactonase/LRE-like region domain-containing protein</fullName>
    </recommendedName>
</protein>
<comment type="similarity">
    <text evidence="1">Belongs to the SMP-30/CGR1 family.</text>
</comment>
<dbReference type="PANTHER" id="PTHR10907">
    <property type="entry name" value="REGUCALCIN"/>
    <property type="match status" value="1"/>
</dbReference>
<dbReference type="InterPro" id="IPR013658">
    <property type="entry name" value="SGL"/>
</dbReference>
<dbReference type="InterPro" id="IPR005511">
    <property type="entry name" value="SMP-30"/>
</dbReference>
<dbReference type="GO" id="GO:0019853">
    <property type="term" value="P:L-ascorbic acid biosynthetic process"/>
    <property type="evidence" value="ECO:0007669"/>
    <property type="project" value="TreeGrafter"/>
</dbReference>
<dbReference type="EMBL" id="CP014168">
    <property type="protein sequence ID" value="AOH86512.1"/>
    <property type="molecule type" value="Genomic_DNA"/>
</dbReference>
<dbReference type="GO" id="GO:0004341">
    <property type="term" value="F:gluconolactonase activity"/>
    <property type="evidence" value="ECO:0007669"/>
    <property type="project" value="TreeGrafter"/>
</dbReference>
<gene>
    <name evidence="5" type="ORF">AWL63_04325</name>
</gene>
<dbReference type="Pfam" id="PF08450">
    <property type="entry name" value="SGL"/>
    <property type="match status" value="1"/>
</dbReference>
<feature type="binding site" evidence="3">
    <location>
        <position position="13"/>
    </location>
    <ligand>
        <name>a divalent metal cation</name>
        <dbReference type="ChEBI" id="CHEBI:60240"/>
    </ligand>
</feature>
<dbReference type="STRING" id="1560345.AWL63_04325"/>
<organism evidence="5 6">
    <name type="scientific">Sphingomonas panacis</name>
    <dbReference type="NCBI Taxonomy" id="1560345"/>
    <lineage>
        <taxon>Bacteria</taxon>
        <taxon>Pseudomonadati</taxon>
        <taxon>Pseudomonadota</taxon>
        <taxon>Alphaproteobacteria</taxon>
        <taxon>Sphingomonadales</taxon>
        <taxon>Sphingomonadaceae</taxon>
        <taxon>Sphingomonas</taxon>
    </lineage>
</organism>
<proteinExistence type="inferred from homology"/>
<evidence type="ECO:0000313" key="5">
    <source>
        <dbReference type="EMBL" id="AOH86512.1"/>
    </source>
</evidence>
<evidence type="ECO:0000256" key="2">
    <source>
        <dbReference type="PIRSR" id="PIRSR605511-1"/>
    </source>
</evidence>
<dbReference type="PRINTS" id="PR01790">
    <property type="entry name" value="SMP30FAMILY"/>
</dbReference>
<reference evidence="5 6" key="1">
    <citation type="submission" date="2016-01" db="EMBL/GenBank/DDBJ databases">
        <title>Complete genome and mega plasmid sequence of Sphingomonas panacis DCY99 elicits systemic resistance in rice to Xanthomonas oryzae.</title>
        <authorList>
            <person name="Kim Y.J."/>
            <person name="Yang D.C."/>
            <person name="Sing P."/>
        </authorList>
    </citation>
    <scope>NUCLEOTIDE SEQUENCE [LARGE SCALE GENOMIC DNA]</scope>
    <source>
        <strain evidence="5 6">DCY99</strain>
    </source>
</reference>
<feature type="binding site" evidence="3">
    <location>
        <position position="96"/>
    </location>
    <ligand>
        <name>substrate</name>
    </ligand>
</feature>
<feature type="domain" description="SMP-30/Gluconolactonase/LRE-like region" evidence="4">
    <location>
        <begin position="11"/>
        <end position="251"/>
    </location>
</feature>
<name>A0A1B3ZGF8_9SPHN</name>
<comment type="cofactor">
    <cofactor evidence="3">
        <name>Zn(2+)</name>
        <dbReference type="ChEBI" id="CHEBI:29105"/>
    </cofactor>
    <text evidence="3">Binds 1 divalent metal cation per subunit.</text>
</comment>
<dbReference type="Gene3D" id="2.120.10.30">
    <property type="entry name" value="TolB, C-terminal domain"/>
    <property type="match status" value="1"/>
</dbReference>
<accession>A0A1B3ZGF8</accession>
<dbReference type="SUPFAM" id="SSF63829">
    <property type="entry name" value="Calcium-dependent phosphotriesterase"/>
    <property type="match status" value="1"/>
</dbReference>
<feature type="active site" description="Proton donor/acceptor" evidence="2">
    <location>
        <position position="193"/>
    </location>
</feature>
<feature type="binding site" evidence="3">
    <location>
        <position position="193"/>
    </location>
    <ligand>
        <name>a divalent metal cation</name>
        <dbReference type="ChEBI" id="CHEBI:60240"/>
    </ligand>
</feature>
<feature type="binding site" evidence="3">
    <location>
        <position position="143"/>
    </location>
    <ligand>
        <name>a divalent metal cation</name>
        <dbReference type="ChEBI" id="CHEBI:60240"/>
    </ligand>
</feature>
<evidence type="ECO:0000259" key="4">
    <source>
        <dbReference type="Pfam" id="PF08450"/>
    </source>
</evidence>
<dbReference type="Proteomes" id="UP000094256">
    <property type="component" value="Chromosome"/>
</dbReference>